<organism evidence="1 2">
    <name type="scientific">Solanum tuberosum</name>
    <name type="common">Potato</name>
    <dbReference type="NCBI Taxonomy" id="4113"/>
    <lineage>
        <taxon>Eukaryota</taxon>
        <taxon>Viridiplantae</taxon>
        <taxon>Streptophyta</taxon>
        <taxon>Embryophyta</taxon>
        <taxon>Tracheophyta</taxon>
        <taxon>Spermatophyta</taxon>
        <taxon>Magnoliopsida</taxon>
        <taxon>eudicotyledons</taxon>
        <taxon>Gunneridae</taxon>
        <taxon>Pentapetalae</taxon>
        <taxon>asterids</taxon>
        <taxon>lamiids</taxon>
        <taxon>Solanales</taxon>
        <taxon>Solanaceae</taxon>
        <taxon>Solanoideae</taxon>
        <taxon>Solaneae</taxon>
        <taxon>Solanum</taxon>
    </lineage>
</organism>
<evidence type="ECO:0000313" key="2">
    <source>
        <dbReference type="Proteomes" id="UP000826656"/>
    </source>
</evidence>
<dbReference type="SUPFAM" id="SSF56672">
    <property type="entry name" value="DNA/RNA polymerases"/>
    <property type="match status" value="1"/>
</dbReference>
<sequence length="225" mass="25716">MEILSELDMHNCNGVSTPMCSSVPLRVVDGSPPTDTTRYRHTLGKLQYLSLTRPDISYTVDRLSQFMHTPTIEHWKVVKRVLRYLNETTGLGLHIIRSFDSNLYMYTDVDLAGDLNDIIYTVGYILLFGPNPVSWSLRKQRVVARSSTEAEYKSVTNALVEITWVRNLFHELHVTILKTPMIHCDNVGVQAHRVHVTHTHACEQLVDTFTKALPKSTFIRCRSNC</sequence>
<dbReference type="EMBL" id="JAIVGD010000028">
    <property type="protein sequence ID" value="KAH0738067.1"/>
    <property type="molecule type" value="Genomic_DNA"/>
</dbReference>
<dbReference type="InterPro" id="IPR043502">
    <property type="entry name" value="DNA/RNA_pol_sf"/>
</dbReference>
<evidence type="ECO:0000313" key="1">
    <source>
        <dbReference type="EMBL" id="KAH0738067.1"/>
    </source>
</evidence>
<protein>
    <submittedName>
        <fullName evidence="1">Uncharacterized protein</fullName>
    </submittedName>
</protein>
<comment type="caution">
    <text evidence="1">The sequence shown here is derived from an EMBL/GenBank/DDBJ whole genome shotgun (WGS) entry which is preliminary data.</text>
</comment>
<accession>A0ABQ7TTN1</accession>
<dbReference type="CDD" id="cd09272">
    <property type="entry name" value="RNase_HI_RT_Ty1"/>
    <property type="match status" value="1"/>
</dbReference>
<proteinExistence type="predicted"/>
<dbReference type="Proteomes" id="UP000826656">
    <property type="component" value="Unassembled WGS sequence"/>
</dbReference>
<keyword evidence="2" id="KW-1185">Reference proteome</keyword>
<reference evidence="1 2" key="1">
    <citation type="journal article" date="2021" name="bioRxiv">
        <title>Chromosome-scale and haplotype-resolved genome assembly of a tetraploid potato cultivar.</title>
        <authorList>
            <person name="Sun H."/>
            <person name="Jiao W.-B."/>
            <person name="Krause K."/>
            <person name="Campoy J.A."/>
            <person name="Goel M."/>
            <person name="Folz-Donahue K."/>
            <person name="Kukat C."/>
            <person name="Huettel B."/>
            <person name="Schneeberger K."/>
        </authorList>
    </citation>
    <scope>NUCLEOTIDE SEQUENCE [LARGE SCALE GENOMIC DNA]</scope>
    <source>
        <strain evidence="1">SolTubOtavaFocal</strain>
        <tissue evidence="1">Leaves</tissue>
    </source>
</reference>
<dbReference type="PANTHER" id="PTHR11439">
    <property type="entry name" value="GAG-POL-RELATED RETROTRANSPOSON"/>
    <property type="match status" value="1"/>
</dbReference>
<gene>
    <name evidence="1" type="ORF">KY290_036772</name>
</gene>
<dbReference type="PANTHER" id="PTHR11439:SF524">
    <property type="entry name" value="RNA-DIRECTED DNA POLYMERASE, PROTEIN KINASE RLK-PELLE-DLSV FAMILY"/>
    <property type="match status" value="1"/>
</dbReference>
<name>A0ABQ7TTN1_SOLTU</name>